<dbReference type="Proteomes" id="UP000774804">
    <property type="component" value="Unassembled WGS sequence"/>
</dbReference>
<organism evidence="7 8">
    <name type="scientific">Phytophthora cactorum</name>
    <dbReference type="NCBI Taxonomy" id="29920"/>
    <lineage>
        <taxon>Eukaryota</taxon>
        <taxon>Sar</taxon>
        <taxon>Stramenopiles</taxon>
        <taxon>Oomycota</taxon>
        <taxon>Peronosporomycetes</taxon>
        <taxon>Peronosporales</taxon>
        <taxon>Peronosporaceae</taxon>
        <taxon>Phytophthora</taxon>
    </lineage>
</organism>
<proteinExistence type="predicted"/>
<dbReference type="STRING" id="29920.A0A329T4S5"/>
<reference evidence="7 8" key="1">
    <citation type="submission" date="2018-01" db="EMBL/GenBank/DDBJ databases">
        <title>Draft genome of the strawberry crown rot pathogen Phytophthora cactorum.</title>
        <authorList>
            <person name="Armitage A.D."/>
            <person name="Lysoe E."/>
            <person name="Nellist C.F."/>
            <person name="Harrison R.J."/>
            <person name="Brurberg M.B."/>
        </authorList>
    </citation>
    <scope>NUCLEOTIDE SEQUENCE [LARGE SCALE GENOMIC DNA]</scope>
    <source>
        <strain evidence="7 8">10300</strain>
    </source>
</reference>
<dbReference type="Proteomes" id="UP000760860">
    <property type="component" value="Unassembled WGS sequence"/>
</dbReference>
<dbReference type="Proteomes" id="UP000735874">
    <property type="component" value="Unassembled WGS sequence"/>
</dbReference>
<accession>A0A329T4S5</accession>
<dbReference type="VEuPathDB" id="FungiDB:PC110_g848"/>
<dbReference type="PANTHER" id="PTHR37836:SF2">
    <property type="entry name" value="DUF4038 DOMAIN-CONTAINING PROTEIN"/>
    <property type="match status" value="1"/>
</dbReference>
<evidence type="ECO:0000313" key="5">
    <source>
        <dbReference type="EMBL" id="KAG2994501.1"/>
    </source>
</evidence>
<dbReference type="Pfam" id="PF13204">
    <property type="entry name" value="Apiosidase"/>
    <property type="match status" value="1"/>
</dbReference>
<dbReference type="Gene3D" id="3.20.20.80">
    <property type="entry name" value="Glycosidases"/>
    <property type="match status" value="1"/>
</dbReference>
<name>A0A329T4S5_9STRA</name>
<dbReference type="EMBL" id="RCML01000059">
    <property type="protein sequence ID" value="KAG2994501.1"/>
    <property type="molecule type" value="Genomic_DNA"/>
</dbReference>
<sequence length="153" mass="17293">MKVQAAFASVISLASLGKIVSANPSWHDLAIPAPHYGRYLFRPASEEPFLWQADAAWELFHRLNKTSIDFYLKTVLNKATTSFKSLLPLRERHGAHCNELPFTNEDETPNEAFFELADWAVDLAASYGILMALVPTWGMYVNGWRLGQQNTHL</sequence>
<dbReference type="Proteomes" id="UP000251314">
    <property type="component" value="Unassembled WGS sequence"/>
</dbReference>
<keyword evidence="8" id="KW-1185">Reference proteome</keyword>
<evidence type="ECO:0000259" key="1">
    <source>
        <dbReference type="Pfam" id="PF13204"/>
    </source>
</evidence>
<protein>
    <recommendedName>
        <fullName evidence="1">Apiosidase-like catalytic domain-containing protein</fullName>
    </recommendedName>
</protein>
<evidence type="ECO:0000313" key="6">
    <source>
        <dbReference type="EMBL" id="KAG3227006.1"/>
    </source>
</evidence>
<dbReference type="EMBL" id="MJFZ01000009">
    <property type="protein sequence ID" value="RAW42942.1"/>
    <property type="molecule type" value="Genomic_DNA"/>
</dbReference>
<feature type="domain" description="Apiosidase-like catalytic" evidence="1">
    <location>
        <begin position="37"/>
        <end position="149"/>
    </location>
</feature>
<dbReference type="Proteomes" id="UP000736787">
    <property type="component" value="Unassembled WGS sequence"/>
</dbReference>
<evidence type="ECO:0000313" key="4">
    <source>
        <dbReference type="EMBL" id="KAG2950720.1"/>
    </source>
</evidence>
<evidence type="ECO:0000313" key="2">
    <source>
        <dbReference type="EMBL" id="KAG2865063.1"/>
    </source>
</evidence>
<dbReference type="OrthoDB" id="113600at2759"/>
<gene>
    <name evidence="7" type="ORF">PC110_g848</name>
    <name evidence="2" type="ORF">PC113_g4038</name>
    <name evidence="3" type="ORF">PC115_g3740</name>
    <name evidence="4" type="ORF">PC117_g4215</name>
    <name evidence="5" type="ORF">PC118_g3473</name>
    <name evidence="6" type="ORF">PC129_g2432</name>
</gene>
<dbReference type="PANTHER" id="PTHR37836">
    <property type="entry name" value="LMO1036 PROTEIN"/>
    <property type="match status" value="1"/>
</dbReference>
<dbReference type="AlphaFoldDB" id="A0A329T4S5"/>
<dbReference type="InterPro" id="IPR025277">
    <property type="entry name" value="Apiosidase-like_cat_dom"/>
</dbReference>
<reference evidence="2" key="2">
    <citation type="submission" date="2018-10" db="EMBL/GenBank/DDBJ databases">
        <title>Effector identification in a new, highly contiguous assembly of the strawberry crown rot pathogen Phytophthora cactorum.</title>
        <authorList>
            <person name="Armitage A.D."/>
            <person name="Nellist C.F."/>
            <person name="Bates H."/>
            <person name="Vickerstaff R.J."/>
            <person name="Harrison R.J."/>
        </authorList>
    </citation>
    <scope>NUCLEOTIDE SEQUENCE</scope>
    <source>
        <strain evidence="2">15-7</strain>
        <strain evidence="3">4032</strain>
        <strain evidence="4">4040</strain>
        <strain evidence="5">P415</strain>
        <strain evidence="6">P421</strain>
    </source>
</reference>
<evidence type="ECO:0000313" key="3">
    <source>
        <dbReference type="EMBL" id="KAG2938388.1"/>
    </source>
</evidence>
<evidence type="ECO:0000313" key="8">
    <source>
        <dbReference type="Proteomes" id="UP000251314"/>
    </source>
</evidence>
<dbReference type="EMBL" id="RCMV01000044">
    <property type="protein sequence ID" value="KAG3227006.1"/>
    <property type="molecule type" value="Genomic_DNA"/>
</dbReference>
<dbReference type="EMBL" id="RCMI01000065">
    <property type="protein sequence ID" value="KAG2938388.1"/>
    <property type="molecule type" value="Genomic_DNA"/>
</dbReference>
<dbReference type="EMBL" id="RCMK01000065">
    <property type="protein sequence ID" value="KAG2950720.1"/>
    <property type="molecule type" value="Genomic_DNA"/>
</dbReference>
<dbReference type="Proteomes" id="UP000697107">
    <property type="component" value="Unassembled WGS sequence"/>
</dbReference>
<evidence type="ECO:0000313" key="7">
    <source>
        <dbReference type="EMBL" id="RAW42942.1"/>
    </source>
</evidence>
<comment type="caution">
    <text evidence="7">The sequence shown here is derived from an EMBL/GenBank/DDBJ whole genome shotgun (WGS) entry which is preliminary data.</text>
</comment>
<dbReference type="EMBL" id="RCMG01000066">
    <property type="protein sequence ID" value="KAG2865063.1"/>
    <property type="molecule type" value="Genomic_DNA"/>
</dbReference>